<keyword evidence="2" id="KW-1185">Reference proteome</keyword>
<gene>
    <name evidence="1" type="ORF">B0T14DRAFT_597142</name>
</gene>
<name>A0AA39XCN7_9PEZI</name>
<dbReference type="EMBL" id="JAULSU010000001">
    <property type="protein sequence ID" value="KAK0631501.1"/>
    <property type="molecule type" value="Genomic_DNA"/>
</dbReference>
<proteinExistence type="predicted"/>
<sequence>MVQKRSCGAHVSWPDPTDHLFGRFEAVVVDDAGHFELREQQLVEVLVGGASNGDNPQMHNRRFRRLGPGERCGVNMEQQQRPARKLLRLVVPFSHGIGEVVALHSASRNPSLWDELDDLGSTLVEGRDDVFAVSPWSIAVILEAHHQGTTSVAARVGILALRRIFQYQLLPELPAECVDLAPMDKDVPGLVFAPAAPAPPTAETRDLPEADDTHLNSCLDLGASYIQANAGRFAGGRPMAPWESADLFMEADQAVSEATTLPRTQEEDIYERALHNDDDNPRRPWETAALICNDSHCIRGCIIADWSAPPDEPSSSNTILQSELVAGTVLLLRLLFLDYWPLAQSFIIDNKLEIRLTTFTRSSIRAVNV</sequence>
<dbReference type="AlphaFoldDB" id="A0AA39XCN7"/>
<organism evidence="1 2">
    <name type="scientific">Immersiella caudata</name>
    <dbReference type="NCBI Taxonomy" id="314043"/>
    <lineage>
        <taxon>Eukaryota</taxon>
        <taxon>Fungi</taxon>
        <taxon>Dikarya</taxon>
        <taxon>Ascomycota</taxon>
        <taxon>Pezizomycotina</taxon>
        <taxon>Sordariomycetes</taxon>
        <taxon>Sordariomycetidae</taxon>
        <taxon>Sordariales</taxon>
        <taxon>Lasiosphaeriaceae</taxon>
        <taxon>Immersiella</taxon>
    </lineage>
</organism>
<evidence type="ECO:0000313" key="2">
    <source>
        <dbReference type="Proteomes" id="UP001175000"/>
    </source>
</evidence>
<comment type="caution">
    <text evidence="1">The sequence shown here is derived from an EMBL/GenBank/DDBJ whole genome shotgun (WGS) entry which is preliminary data.</text>
</comment>
<accession>A0AA39XCN7</accession>
<evidence type="ECO:0000313" key="1">
    <source>
        <dbReference type="EMBL" id="KAK0631501.1"/>
    </source>
</evidence>
<protein>
    <submittedName>
        <fullName evidence="1">Uncharacterized protein</fullName>
    </submittedName>
</protein>
<reference evidence="1" key="1">
    <citation type="submission" date="2023-06" db="EMBL/GenBank/DDBJ databases">
        <title>Genome-scale phylogeny and comparative genomics of the fungal order Sordariales.</title>
        <authorList>
            <consortium name="Lawrence Berkeley National Laboratory"/>
            <person name="Hensen N."/>
            <person name="Bonometti L."/>
            <person name="Westerberg I."/>
            <person name="Brannstrom I.O."/>
            <person name="Guillou S."/>
            <person name="Cros-Aarteil S."/>
            <person name="Calhoun S."/>
            <person name="Haridas S."/>
            <person name="Kuo A."/>
            <person name="Mondo S."/>
            <person name="Pangilinan J."/>
            <person name="Riley R."/>
            <person name="Labutti K."/>
            <person name="Andreopoulos B."/>
            <person name="Lipzen A."/>
            <person name="Chen C."/>
            <person name="Yanf M."/>
            <person name="Daum C."/>
            <person name="Ng V."/>
            <person name="Clum A."/>
            <person name="Steindorff A."/>
            <person name="Ohm R."/>
            <person name="Martin F."/>
            <person name="Silar P."/>
            <person name="Natvig D."/>
            <person name="Lalanne C."/>
            <person name="Gautier V."/>
            <person name="Ament-Velasquez S.L."/>
            <person name="Kruys A."/>
            <person name="Hutchinson M.I."/>
            <person name="Powell A.J."/>
            <person name="Barry K."/>
            <person name="Miller A.N."/>
            <person name="Grigoriev I.V."/>
            <person name="Debuchy R."/>
            <person name="Gladieux P."/>
            <person name="Thoren M.H."/>
            <person name="Johannesson H."/>
        </authorList>
    </citation>
    <scope>NUCLEOTIDE SEQUENCE</scope>
    <source>
        <strain evidence="1">CBS 606.72</strain>
    </source>
</reference>
<dbReference type="Proteomes" id="UP001175000">
    <property type="component" value="Unassembled WGS sequence"/>
</dbReference>